<proteinExistence type="predicted"/>
<dbReference type="AlphaFoldDB" id="A0A6J6CXX6"/>
<sequence>MKIIANSLDESSPALYSVSTPGEPSSTAVIGISPVKQSTKIWQAIVGGLRTFFRR</sequence>
<reference evidence="1" key="1">
    <citation type="submission" date="2020-05" db="EMBL/GenBank/DDBJ databases">
        <authorList>
            <person name="Chiriac C."/>
            <person name="Salcher M."/>
            <person name="Ghai R."/>
            <person name="Kavagutti S V."/>
        </authorList>
    </citation>
    <scope>NUCLEOTIDE SEQUENCE</scope>
</reference>
<organism evidence="1">
    <name type="scientific">freshwater metagenome</name>
    <dbReference type="NCBI Taxonomy" id="449393"/>
    <lineage>
        <taxon>unclassified sequences</taxon>
        <taxon>metagenomes</taxon>
        <taxon>ecological metagenomes</taxon>
    </lineage>
</organism>
<evidence type="ECO:0000313" key="1">
    <source>
        <dbReference type="EMBL" id="CAB4556006.1"/>
    </source>
</evidence>
<accession>A0A6J6CXX6</accession>
<gene>
    <name evidence="1" type="ORF">UFOPK1508_00738</name>
</gene>
<protein>
    <submittedName>
        <fullName evidence="1">Unannotated protein</fullName>
    </submittedName>
</protein>
<dbReference type="EMBL" id="CAEZSW010000100">
    <property type="protein sequence ID" value="CAB4556006.1"/>
    <property type="molecule type" value="Genomic_DNA"/>
</dbReference>
<name>A0A6J6CXX6_9ZZZZ</name>